<dbReference type="InterPro" id="IPR008733">
    <property type="entry name" value="PEX11"/>
</dbReference>
<dbReference type="GO" id="GO:0016559">
    <property type="term" value="P:peroxisome fission"/>
    <property type="evidence" value="ECO:0007669"/>
    <property type="project" value="InterPro"/>
</dbReference>
<protein>
    <recommendedName>
        <fullName evidence="8">PEX11 domain protein</fullName>
    </recommendedName>
</protein>
<evidence type="ECO:0000313" key="7">
    <source>
        <dbReference type="Proteomes" id="UP000184330"/>
    </source>
</evidence>
<accession>A0A1L7WWI6</accession>
<dbReference type="PANTHER" id="PTHR12652">
    <property type="entry name" value="PEROXISOMAL BIOGENESIS FACTOR 11"/>
    <property type="match status" value="1"/>
</dbReference>
<keyword evidence="3" id="KW-0576">Peroxisome</keyword>
<evidence type="ECO:0000256" key="5">
    <source>
        <dbReference type="SAM" id="Phobius"/>
    </source>
</evidence>
<evidence type="ECO:0000256" key="1">
    <source>
        <dbReference type="ARBA" id="ARBA00022593"/>
    </source>
</evidence>
<evidence type="ECO:0008006" key="8">
    <source>
        <dbReference type="Google" id="ProtNLM"/>
    </source>
</evidence>
<keyword evidence="7" id="KW-1185">Reference proteome</keyword>
<dbReference type="AlphaFoldDB" id="A0A1L7WWI6"/>
<keyword evidence="2 5" id="KW-0472">Membrane</keyword>
<dbReference type="GO" id="GO:0005778">
    <property type="term" value="C:peroxisomal membrane"/>
    <property type="evidence" value="ECO:0007669"/>
    <property type="project" value="UniProtKB-SubCell"/>
</dbReference>
<evidence type="ECO:0000256" key="4">
    <source>
        <dbReference type="ARBA" id="ARBA00046271"/>
    </source>
</evidence>
<keyword evidence="1" id="KW-0962">Peroxisome biogenesis</keyword>
<evidence type="ECO:0000256" key="2">
    <source>
        <dbReference type="ARBA" id="ARBA00023136"/>
    </source>
</evidence>
<dbReference type="STRING" id="576137.A0A1L7WWI6"/>
<feature type="transmembrane region" description="Helical" evidence="5">
    <location>
        <begin position="202"/>
        <end position="223"/>
    </location>
</feature>
<name>A0A1L7WWI6_9HELO</name>
<dbReference type="Proteomes" id="UP000184330">
    <property type="component" value="Unassembled WGS sequence"/>
</dbReference>
<proteinExistence type="predicted"/>
<comment type="subcellular location">
    <subcellularLocation>
        <location evidence="4">Peroxisome membrane</location>
    </subcellularLocation>
</comment>
<reference evidence="6 7" key="1">
    <citation type="submission" date="2016-03" db="EMBL/GenBank/DDBJ databases">
        <authorList>
            <person name="Ploux O."/>
        </authorList>
    </citation>
    <scope>NUCLEOTIDE SEQUENCE [LARGE SCALE GENOMIC DNA]</scope>
    <source>
        <strain evidence="6 7">UAMH 11012</strain>
    </source>
</reference>
<dbReference type="EMBL" id="FJOG01000009">
    <property type="protein sequence ID" value="CZR57126.1"/>
    <property type="molecule type" value="Genomic_DNA"/>
</dbReference>
<gene>
    <name evidence="6" type="ORF">PAC_07015</name>
</gene>
<evidence type="ECO:0000256" key="3">
    <source>
        <dbReference type="ARBA" id="ARBA00023140"/>
    </source>
</evidence>
<feature type="transmembrane region" description="Helical" evidence="5">
    <location>
        <begin position="124"/>
        <end position="142"/>
    </location>
</feature>
<organism evidence="6 7">
    <name type="scientific">Phialocephala subalpina</name>
    <dbReference type="NCBI Taxonomy" id="576137"/>
    <lineage>
        <taxon>Eukaryota</taxon>
        <taxon>Fungi</taxon>
        <taxon>Dikarya</taxon>
        <taxon>Ascomycota</taxon>
        <taxon>Pezizomycotina</taxon>
        <taxon>Leotiomycetes</taxon>
        <taxon>Helotiales</taxon>
        <taxon>Mollisiaceae</taxon>
        <taxon>Phialocephala</taxon>
        <taxon>Phialocephala fortinii species complex</taxon>
    </lineage>
</organism>
<dbReference type="OrthoDB" id="3636394at2759"/>
<keyword evidence="5" id="KW-1133">Transmembrane helix</keyword>
<evidence type="ECO:0000313" key="6">
    <source>
        <dbReference type="EMBL" id="CZR57126.1"/>
    </source>
</evidence>
<sequence length="232" mass="26369">MTVKQFIRFTSDSGAIEKILRLLQSISQVLAAYALTSEDVQTWLLLRRQFALGRRYIRFFRWIECLSKAYTVFYDETGLVAVVGVGKWSCMSAFLFLESLTILDVMGVWPTDWAKQCIIEANKFWFYALIFSLLWDVVQLFAPKNIVSNVASLEKRKAEVESSSNEALVARRKAEAEQRQKRARITRRLVVNGLDLLIPGHVTGWIVTSAVMTGFAGAVSTALSMKDIWDKL</sequence>
<keyword evidence="5" id="KW-0812">Transmembrane</keyword>
<dbReference type="Pfam" id="PF05648">
    <property type="entry name" value="PEX11"/>
    <property type="match status" value="1"/>
</dbReference>
<dbReference type="PANTHER" id="PTHR12652:SF23">
    <property type="entry name" value="MICROBODY (PEROXISOME) PROLIFERATION PROTEIN PEROXIN 11B (EUROFUNG)"/>
    <property type="match status" value="1"/>
</dbReference>